<dbReference type="GeneID" id="5142810"/>
<dbReference type="RefSeq" id="WP_012036177.1">
    <property type="nucleotide sequence ID" value="NC_009464.1"/>
</dbReference>
<reference evidence="1 2" key="1">
    <citation type="journal article" date="2006" name="Science">
        <title>Genome of rice cluster I archaea -- the key methane producers in the rice rhizosphere.</title>
        <authorList>
            <person name="Erkel C."/>
            <person name="Kube M."/>
            <person name="Reinhardt R."/>
            <person name="Liesack W."/>
        </authorList>
    </citation>
    <scope>NUCLEOTIDE SEQUENCE [LARGE SCALE GENOMIC DNA]</scope>
    <source>
        <strain evidence="2">DSM 22066 / NBRC 105507 / MRE50</strain>
    </source>
</reference>
<gene>
    <name evidence="1" type="ORF">RCIX1012</name>
</gene>
<dbReference type="Proteomes" id="UP000000663">
    <property type="component" value="Chromosome"/>
</dbReference>
<evidence type="ECO:0000313" key="1">
    <source>
        <dbReference type="EMBL" id="CAJ36345.1"/>
    </source>
</evidence>
<dbReference type="eggNOG" id="arCOG11684">
    <property type="taxonomic scope" value="Archaea"/>
</dbReference>
<organism evidence="1 2">
    <name type="scientific">Methanocella arvoryzae (strain DSM 22066 / NBRC 105507 / MRE50)</name>
    <dbReference type="NCBI Taxonomy" id="351160"/>
    <lineage>
        <taxon>Archaea</taxon>
        <taxon>Methanobacteriati</taxon>
        <taxon>Methanobacteriota</taxon>
        <taxon>Stenosarchaea group</taxon>
        <taxon>Methanomicrobia</taxon>
        <taxon>Methanocellales</taxon>
        <taxon>Methanocellaceae</taxon>
        <taxon>Methanocella</taxon>
    </lineage>
</organism>
<protein>
    <submittedName>
        <fullName evidence="1">Uncharacterized protein</fullName>
    </submittedName>
</protein>
<dbReference type="KEGG" id="rci:RCIX1012"/>
<name>Q0W5J8_METAR</name>
<accession>Q0W5J8</accession>
<dbReference type="AlphaFoldDB" id="Q0W5J8"/>
<dbReference type="EMBL" id="AM114193">
    <property type="protein sequence ID" value="CAJ36345.1"/>
    <property type="molecule type" value="Genomic_DNA"/>
</dbReference>
<proteinExistence type="predicted"/>
<sequence>MKSVKSEKVKAMMTQFATTPRTVLTYNITENIRKDLEQSVKQIESIKVVKFSDRLNTRGVYVCTGDDDVLEEIAPTPLQACGLVTIMNGKFVLIESGGETTLHFANAKSEDDVIDQVHVLSEDNGLADGIRKYKSMIGKLEPFSKEVMA</sequence>
<evidence type="ECO:0000313" key="2">
    <source>
        <dbReference type="Proteomes" id="UP000000663"/>
    </source>
</evidence>
<keyword evidence="2" id="KW-1185">Reference proteome</keyword>